<dbReference type="EMBL" id="CM056743">
    <property type="protein sequence ID" value="KAJ8670695.1"/>
    <property type="molecule type" value="Genomic_DNA"/>
</dbReference>
<accession>A0ACC2NMB4</accession>
<reference evidence="1" key="1">
    <citation type="submission" date="2023-04" db="EMBL/GenBank/DDBJ databases">
        <title>A chromosome-level genome assembly of the parasitoid wasp Eretmocerus hayati.</title>
        <authorList>
            <person name="Zhong Y."/>
            <person name="Liu S."/>
            <person name="Liu Y."/>
        </authorList>
    </citation>
    <scope>NUCLEOTIDE SEQUENCE</scope>
    <source>
        <strain evidence="1">ZJU_SS_LIU_2023</strain>
    </source>
</reference>
<sequence>MKVHSRQCFTGQLSDPCPKCLGRFYKSCLPAHKLRCSSTLECVCGKTCGNAGALENHKKSCKSLKASQRPALSQASGHDLVAAVDKMEFSGTPINSRESMENPAERPSVFTADSIVGIP</sequence>
<protein>
    <submittedName>
        <fullName evidence="1">Uncharacterized protein</fullName>
    </submittedName>
</protein>
<dbReference type="Proteomes" id="UP001239111">
    <property type="component" value="Chromosome 3"/>
</dbReference>
<proteinExistence type="predicted"/>
<gene>
    <name evidence="1" type="ORF">QAD02_001954</name>
</gene>
<keyword evidence="2" id="KW-1185">Reference proteome</keyword>
<evidence type="ECO:0000313" key="1">
    <source>
        <dbReference type="EMBL" id="KAJ8670695.1"/>
    </source>
</evidence>
<name>A0ACC2NMB4_9HYME</name>
<evidence type="ECO:0000313" key="2">
    <source>
        <dbReference type="Proteomes" id="UP001239111"/>
    </source>
</evidence>
<comment type="caution">
    <text evidence="1">The sequence shown here is derived from an EMBL/GenBank/DDBJ whole genome shotgun (WGS) entry which is preliminary data.</text>
</comment>
<organism evidence="1 2">
    <name type="scientific">Eretmocerus hayati</name>
    <dbReference type="NCBI Taxonomy" id="131215"/>
    <lineage>
        <taxon>Eukaryota</taxon>
        <taxon>Metazoa</taxon>
        <taxon>Ecdysozoa</taxon>
        <taxon>Arthropoda</taxon>
        <taxon>Hexapoda</taxon>
        <taxon>Insecta</taxon>
        <taxon>Pterygota</taxon>
        <taxon>Neoptera</taxon>
        <taxon>Endopterygota</taxon>
        <taxon>Hymenoptera</taxon>
        <taxon>Apocrita</taxon>
        <taxon>Proctotrupomorpha</taxon>
        <taxon>Chalcidoidea</taxon>
        <taxon>Aphelinidae</taxon>
        <taxon>Aphelininae</taxon>
        <taxon>Eretmocerus</taxon>
    </lineage>
</organism>